<evidence type="ECO:0000313" key="2">
    <source>
        <dbReference type="Proteomes" id="UP000000768"/>
    </source>
</evidence>
<keyword evidence="2" id="KW-1185">Reference proteome</keyword>
<dbReference type="InParanoid" id="A0A1B6PQK4"/>
<dbReference type="AlphaFoldDB" id="A0A1B6PQK4"/>
<accession>A0A1B6PQK4</accession>
<reference evidence="1 2" key="1">
    <citation type="journal article" date="2009" name="Nature">
        <title>The Sorghum bicolor genome and the diversification of grasses.</title>
        <authorList>
            <person name="Paterson A.H."/>
            <person name="Bowers J.E."/>
            <person name="Bruggmann R."/>
            <person name="Dubchak I."/>
            <person name="Grimwood J."/>
            <person name="Gundlach H."/>
            <person name="Haberer G."/>
            <person name="Hellsten U."/>
            <person name="Mitros T."/>
            <person name="Poliakov A."/>
            <person name="Schmutz J."/>
            <person name="Spannagl M."/>
            <person name="Tang H."/>
            <person name="Wang X."/>
            <person name="Wicker T."/>
            <person name="Bharti A.K."/>
            <person name="Chapman J."/>
            <person name="Feltus F.A."/>
            <person name="Gowik U."/>
            <person name="Grigoriev I.V."/>
            <person name="Lyons E."/>
            <person name="Maher C.A."/>
            <person name="Martis M."/>
            <person name="Narechania A."/>
            <person name="Otillar R.P."/>
            <person name="Penning B.W."/>
            <person name="Salamov A.A."/>
            <person name="Wang Y."/>
            <person name="Zhang L."/>
            <person name="Carpita N.C."/>
            <person name="Freeling M."/>
            <person name="Gingle A.R."/>
            <person name="Hash C.T."/>
            <person name="Keller B."/>
            <person name="Klein P."/>
            <person name="Kresovich S."/>
            <person name="McCann M.C."/>
            <person name="Ming R."/>
            <person name="Peterson D.G."/>
            <person name="Mehboob-ur-Rahman"/>
            <person name="Ware D."/>
            <person name="Westhoff P."/>
            <person name="Mayer K.F."/>
            <person name="Messing J."/>
            <person name="Rokhsar D.S."/>
        </authorList>
    </citation>
    <scope>NUCLEOTIDE SEQUENCE [LARGE SCALE GENOMIC DNA]</scope>
    <source>
        <strain evidence="2">cv. BTx623</strain>
    </source>
</reference>
<sequence>MIVRLALGCQPPWPAGPSPTAYIRLQPADLSLPTALLSGCSDYSGRHARADRHGETAGR</sequence>
<name>A0A1B6PQK4_SORBI</name>
<proteinExistence type="predicted"/>
<organism evidence="1 2">
    <name type="scientific">Sorghum bicolor</name>
    <name type="common">Sorghum</name>
    <name type="synonym">Sorghum vulgare</name>
    <dbReference type="NCBI Taxonomy" id="4558"/>
    <lineage>
        <taxon>Eukaryota</taxon>
        <taxon>Viridiplantae</taxon>
        <taxon>Streptophyta</taxon>
        <taxon>Embryophyta</taxon>
        <taxon>Tracheophyta</taxon>
        <taxon>Spermatophyta</taxon>
        <taxon>Magnoliopsida</taxon>
        <taxon>Liliopsida</taxon>
        <taxon>Poales</taxon>
        <taxon>Poaceae</taxon>
        <taxon>PACMAD clade</taxon>
        <taxon>Panicoideae</taxon>
        <taxon>Andropogonodae</taxon>
        <taxon>Andropogoneae</taxon>
        <taxon>Sorghinae</taxon>
        <taxon>Sorghum</taxon>
    </lineage>
</organism>
<dbReference type="EMBL" id="CM000764">
    <property type="protein sequence ID" value="KXG27948.1"/>
    <property type="molecule type" value="Genomic_DNA"/>
</dbReference>
<evidence type="ECO:0000313" key="1">
    <source>
        <dbReference type="EMBL" id="KXG27948.1"/>
    </source>
</evidence>
<dbReference type="Gramene" id="KXG27948">
    <property type="protein sequence ID" value="KXG27948"/>
    <property type="gene ID" value="SORBI_3005G067900"/>
</dbReference>
<dbReference type="Proteomes" id="UP000000768">
    <property type="component" value="Chromosome 5"/>
</dbReference>
<protein>
    <submittedName>
        <fullName evidence="1">Uncharacterized protein</fullName>
    </submittedName>
</protein>
<gene>
    <name evidence="1" type="ORF">SORBI_3005G067900</name>
</gene>
<reference evidence="2" key="2">
    <citation type="journal article" date="2018" name="Plant J.">
        <title>The Sorghum bicolor reference genome: improved assembly, gene annotations, a transcriptome atlas, and signatures of genome organization.</title>
        <authorList>
            <person name="McCormick R.F."/>
            <person name="Truong S.K."/>
            <person name="Sreedasyam A."/>
            <person name="Jenkins J."/>
            <person name="Shu S."/>
            <person name="Sims D."/>
            <person name="Kennedy M."/>
            <person name="Amirebrahimi M."/>
            <person name="Weers B.D."/>
            <person name="McKinley B."/>
            <person name="Mattison A."/>
            <person name="Morishige D.T."/>
            <person name="Grimwood J."/>
            <person name="Schmutz J."/>
            <person name="Mullet J.E."/>
        </authorList>
    </citation>
    <scope>NUCLEOTIDE SEQUENCE [LARGE SCALE GENOMIC DNA]</scope>
    <source>
        <strain evidence="2">cv. BTx623</strain>
    </source>
</reference>